<dbReference type="PROSITE" id="PS50156">
    <property type="entry name" value="SSD"/>
    <property type="match status" value="1"/>
</dbReference>
<accession>A0ABP7TAN8</accession>
<gene>
    <name evidence="8" type="ORF">GCM10022409_04230</name>
</gene>
<dbReference type="InterPro" id="IPR004869">
    <property type="entry name" value="MMPL_dom"/>
</dbReference>
<reference evidence="9" key="1">
    <citation type="journal article" date="2019" name="Int. J. Syst. Evol. Microbiol.">
        <title>The Global Catalogue of Microorganisms (GCM) 10K type strain sequencing project: providing services to taxonomists for standard genome sequencing and annotation.</title>
        <authorList>
            <consortium name="The Broad Institute Genomics Platform"/>
            <consortium name="The Broad Institute Genome Sequencing Center for Infectious Disease"/>
            <person name="Wu L."/>
            <person name="Ma J."/>
        </authorList>
    </citation>
    <scope>NUCLEOTIDE SEQUENCE [LARGE SCALE GENOMIC DNA]</scope>
    <source>
        <strain evidence="9">JCM 17225</strain>
    </source>
</reference>
<feature type="transmembrane region" description="Helical" evidence="6">
    <location>
        <begin position="322"/>
        <end position="344"/>
    </location>
</feature>
<feature type="transmembrane region" description="Helical" evidence="6">
    <location>
        <begin position="637"/>
        <end position="657"/>
    </location>
</feature>
<keyword evidence="9" id="KW-1185">Reference proteome</keyword>
<keyword evidence="2" id="KW-1003">Cell membrane</keyword>
<feature type="transmembrane region" description="Helical" evidence="6">
    <location>
        <begin position="250"/>
        <end position="274"/>
    </location>
</feature>
<feature type="transmembrane region" description="Helical" evidence="6">
    <location>
        <begin position="607"/>
        <end position="630"/>
    </location>
</feature>
<dbReference type="PANTHER" id="PTHR33406:SF13">
    <property type="entry name" value="MEMBRANE PROTEIN YDFJ"/>
    <property type="match status" value="1"/>
</dbReference>
<sequence length="780" mass="85230">MRGIPRDASPPLFAMSLRRTAHLALLVLGLLSALSAYYVAQLRFNYNFNDFYPAGDPDLDYYQGYTRRFGNDNDYLLLGVEAPTGQTVFAPGFLVRVDSLTQLARRAPHVVAVTSPTTISNPVVEGLGFFNLPYLHPAEPARRTQDSALIYRTPGLVGNVFSADARAVTLVIQTSPDLKKPPGDSLLATLRGGLARLHIPESNFHFAGRAVAQSVFVDRLQWELAVFMSLSVLLVTGLLWFTFRTWWGVVLPLIVVLGAILWGLGVMGACGISIDLMTALLPVMMFVVGTSDTVHIITRYVSELGYGASKKDALRVTLKESGFGSGLSALTTSLGFFTLMTSTIRPIYNFGLFTGIAVLLAFVLSFTLLPALLLLLKKPQLRVPRAQGHSWDGVLGRLFRTVLVRRRLIFVVSGLVLAASIGLATRVRINSALLDDLSKNDPVRLDFAFFERQFAGVRPFELELKPAAGRDIYDLDVLRQTERIETYLRGTYGLRFAASPVTLVKSVRKALNGGGLAEYRLPADAAELARLRSKLKLFRKKAEFSALALPDGSAGRLTGRMADVGSIRADALNDGLRLYLRSSIDSTVLRTRLTGSSNLIDKNNENLTLNMITGMSIDVLMVTLIVLALFKSLRMTVVVLIPNLVPILIVAGVMGLVGVSMKVSTSIIFTIAFGIAVDDTIHFISKLRLTLSHEPNLFKAVKRTYLMAGKAVIVTSLILVGGFSTLLFSSFDGTFYVGLLIGLTLLFGVVAELTLLPLLILFFYKHKPKAILEHSPESVS</sequence>
<protein>
    <recommendedName>
        <fullName evidence="7">SSD domain-containing protein</fullName>
    </recommendedName>
</protein>
<feature type="transmembrane region" description="Helical" evidence="6">
    <location>
        <begin position="663"/>
        <end position="684"/>
    </location>
</feature>
<feature type="transmembrane region" description="Helical" evidence="6">
    <location>
        <begin position="224"/>
        <end position="243"/>
    </location>
</feature>
<feature type="transmembrane region" description="Helical" evidence="6">
    <location>
        <begin position="350"/>
        <end position="376"/>
    </location>
</feature>
<dbReference type="PANTHER" id="PTHR33406">
    <property type="entry name" value="MEMBRANE PROTEIN MJ1562-RELATED"/>
    <property type="match status" value="1"/>
</dbReference>
<evidence type="ECO:0000256" key="3">
    <source>
        <dbReference type="ARBA" id="ARBA00022692"/>
    </source>
</evidence>
<dbReference type="SUPFAM" id="SSF82866">
    <property type="entry name" value="Multidrug efflux transporter AcrB transmembrane domain"/>
    <property type="match status" value="2"/>
</dbReference>
<feature type="transmembrane region" description="Helical" evidence="6">
    <location>
        <begin position="408"/>
        <end position="429"/>
    </location>
</feature>
<dbReference type="Proteomes" id="UP001501469">
    <property type="component" value="Unassembled WGS sequence"/>
</dbReference>
<keyword evidence="5 6" id="KW-0472">Membrane</keyword>
<dbReference type="InterPro" id="IPR050545">
    <property type="entry name" value="Mycobact_MmpL"/>
</dbReference>
<evidence type="ECO:0000259" key="7">
    <source>
        <dbReference type="PROSITE" id="PS50156"/>
    </source>
</evidence>
<comment type="caution">
    <text evidence="8">The sequence shown here is derived from an EMBL/GenBank/DDBJ whole genome shotgun (WGS) entry which is preliminary data.</text>
</comment>
<evidence type="ECO:0000256" key="4">
    <source>
        <dbReference type="ARBA" id="ARBA00022989"/>
    </source>
</evidence>
<dbReference type="InterPro" id="IPR000731">
    <property type="entry name" value="SSD"/>
</dbReference>
<dbReference type="Pfam" id="PF03176">
    <property type="entry name" value="MMPL"/>
    <property type="match status" value="2"/>
</dbReference>
<organism evidence="8 9">
    <name type="scientific">Hymenobacter glaciei</name>
    <dbReference type="NCBI Taxonomy" id="877209"/>
    <lineage>
        <taxon>Bacteria</taxon>
        <taxon>Pseudomonadati</taxon>
        <taxon>Bacteroidota</taxon>
        <taxon>Cytophagia</taxon>
        <taxon>Cytophagales</taxon>
        <taxon>Hymenobacteraceae</taxon>
        <taxon>Hymenobacter</taxon>
    </lineage>
</organism>
<evidence type="ECO:0000256" key="6">
    <source>
        <dbReference type="SAM" id="Phobius"/>
    </source>
</evidence>
<evidence type="ECO:0000256" key="1">
    <source>
        <dbReference type="ARBA" id="ARBA00004651"/>
    </source>
</evidence>
<evidence type="ECO:0000256" key="5">
    <source>
        <dbReference type="ARBA" id="ARBA00023136"/>
    </source>
</evidence>
<dbReference type="EMBL" id="BAABDK010000001">
    <property type="protein sequence ID" value="GAA4023526.1"/>
    <property type="molecule type" value="Genomic_DNA"/>
</dbReference>
<name>A0ABP7TAN8_9BACT</name>
<keyword evidence="3 6" id="KW-0812">Transmembrane</keyword>
<evidence type="ECO:0000313" key="8">
    <source>
        <dbReference type="EMBL" id="GAA4023526.1"/>
    </source>
</evidence>
<dbReference type="Gene3D" id="1.20.1640.10">
    <property type="entry name" value="Multidrug efflux transporter AcrB transmembrane domain"/>
    <property type="match status" value="2"/>
</dbReference>
<evidence type="ECO:0000256" key="2">
    <source>
        <dbReference type="ARBA" id="ARBA00022475"/>
    </source>
</evidence>
<feature type="transmembrane region" description="Helical" evidence="6">
    <location>
        <begin position="280"/>
        <end position="301"/>
    </location>
</feature>
<comment type="subcellular location">
    <subcellularLocation>
        <location evidence="1">Cell membrane</location>
        <topology evidence="1">Multi-pass membrane protein</topology>
    </subcellularLocation>
</comment>
<feature type="transmembrane region" description="Helical" evidence="6">
    <location>
        <begin position="735"/>
        <end position="764"/>
    </location>
</feature>
<evidence type="ECO:0000313" key="9">
    <source>
        <dbReference type="Proteomes" id="UP001501469"/>
    </source>
</evidence>
<proteinExistence type="predicted"/>
<keyword evidence="4 6" id="KW-1133">Transmembrane helix</keyword>
<feature type="transmembrane region" description="Helical" evidence="6">
    <location>
        <begin position="705"/>
        <end position="729"/>
    </location>
</feature>
<feature type="domain" description="SSD" evidence="7">
    <location>
        <begin position="253"/>
        <end position="375"/>
    </location>
</feature>